<keyword evidence="4" id="KW-1185">Reference proteome</keyword>
<feature type="region of interest" description="Disordered" evidence="1">
    <location>
        <begin position="33"/>
        <end position="56"/>
    </location>
</feature>
<proteinExistence type="predicted"/>
<keyword evidence="2" id="KW-0472">Membrane</keyword>
<reference evidence="3 4" key="1">
    <citation type="journal article" date="2009" name="Stand. Genomic Sci.">
        <title>Complete genome sequence of Jonesia denitrificans type strain (Prevot 55134).</title>
        <authorList>
            <person name="Pukall R."/>
            <person name="Gehrich-Schroter G."/>
            <person name="Lapidus A."/>
            <person name="Nolan M."/>
            <person name="Glavina Del Rio T."/>
            <person name="Lucas S."/>
            <person name="Chen F."/>
            <person name="Tice H."/>
            <person name="Pitluck S."/>
            <person name="Cheng J.F."/>
            <person name="Copeland A."/>
            <person name="Saunders E."/>
            <person name="Brettin T."/>
            <person name="Detter J.C."/>
            <person name="Bruce D."/>
            <person name="Goodwin L."/>
            <person name="Pati A."/>
            <person name="Ivanova N."/>
            <person name="Mavromatis K."/>
            <person name="Ovchinnikova G."/>
            <person name="Chen A."/>
            <person name="Palaniappan K."/>
            <person name="Land M."/>
            <person name="Hauser L."/>
            <person name="Chang Y.J."/>
            <person name="Jeffries C.D."/>
            <person name="Chain P."/>
            <person name="Goker M."/>
            <person name="Bristow J."/>
            <person name="Eisen J.A."/>
            <person name="Markowitz V."/>
            <person name="Hugenholtz P."/>
            <person name="Kyrpides N.C."/>
            <person name="Klenk H.P."/>
            <person name="Han C."/>
        </authorList>
    </citation>
    <scope>NUCLEOTIDE SEQUENCE [LARGE SCALE GENOMIC DNA]</scope>
    <source>
        <strain evidence="4">ATCC 14870 / DSM 20603 / BCRC 15368 / CIP 55.134 / JCM 11481 / NBRC 15587 / NCTC 10816 / Prevot 55134</strain>
    </source>
</reference>
<dbReference type="EMBL" id="CP001706">
    <property type="protein sequence ID" value="ACV07976.1"/>
    <property type="molecule type" value="Genomic_DNA"/>
</dbReference>
<evidence type="ECO:0000256" key="1">
    <source>
        <dbReference type="SAM" id="MobiDB-lite"/>
    </source>
</evidence>
<dbReference type="STRING" id="471856.Jden_0304"/>
<accession>C7QZ68</accession>
<evidence type="ECO:0000256" key="2">
    <source>
        <dbReference type="SAM" id="Phobius"/>
    </source>
</evidence>
<gene>
    <name evidence="3" type="ordered locus">Jden_0304</name>
</gene>
<dbReference type="Proteomes" id="UP000000628">
    <property type="component" value="Chromosome"/>
</dbReference>
<sequence length="103" mass="11345">MIAIPTIVRVNRLMSRVLAFKLAQRRADIVGVTVEPETPKTRQDSAQPPPADSADSPLIAVEDVDSLPRVHPLKREVHLSYPILVLLLATIGFFVWAKLVVAV</sequence>
<organism evidence="3 4">
    <name type="scientific">Jonesia denitrificans (strain ATCC 14870 / DSM 20603 / BCRC 15368 / CIP 55.134 / JCM 11481 / NBRC 15587 / NCTC 10816 / Prevot 55134)</name>
    <name type="common">Listeria denitrificans</name>
    <dbReference type="NCBI Taxonomy" id="471856"/>
    <lineage>
        <taxon>Bacteria</taxon>
        <taxon>Bacillati</taxon>
        <taxon>Actinomycetota</taxon>
        <taxon>Actinomycetes</taxon>
        <taxon>Micrococcales</taxon>
        <taxon>Jonesiaceae</taxon>
        <taxon>Jonesia</taxon>
    </lineage>
</organism>
<protein>
    <submittedName>
        <fullName evidence="3">Uncharacterized protein</fullName>
    </submittedName>
</protein>
<name>C7QZ68_JONDD</name>
<dbReference type="KEGG" id="jde:Jden_0304"/>
<dbReference type="AlphaFoldDB" id="C7QZ68"/>
<feature type="transmembrane region" description="Helical" evidence="2">
    <location>
        <begin position="79"/>
        <end position="97"/>
    </location>
</feature>
<evidence type="ECO:0000313" key="3">
    <source>
        <dbReference type="EMBL" id="ACV07976.1"/>
    </source>
</evidence>
<dbReference type="HOGENOM" id="CLU_2259984_0_0_11"/>
<keyword evidence="2" id="KW-1133">Transmembrane helix</keyword>
<keyword evidence="2" id="KW-0812">Transmembrane</keyword>
<evidence type="ECO:0000313" key="4">
    <source>
        <dbReference type="Proteomes" id="UP000000628"/>
    </source>
</evidence>